<evidence type="ECO:0000256" key="2">
    <source>
        <dbReference type="ARBA" id="ARBA00022490"/>
    </source>
</evidence>
<comment type="function">
    <text evidence="10">Catalyzes the reversible formation of acyl-phosphate (acyl-PO(4)) from acyl-[acyl-carrier-protein] (acyl-ACP). This enzyme utilizes acyl-ACP as fatty acyl donor, but not acyl-CoA.</text>
</comment>
<evidence type="ECO:0000256" key="8">
    <source>
        <dbReference type="ARBA" id="ARBA00024069"/>
    </source>
</evidence>
<proteinExistence type="inferred from homology"/>
<keyword evidence="7 10" id="KW-1208">Phospholipid metabolism</keyword>
<dbReference type="GO" id="GO:0005737">
    <property type="term" value="C:cytoplasm"/>
    <property type="evidence" value="ECO:0007669"/>
    <property type="project" value="UniProtKB-SubCell"/>
</dbReference>
<dbReference type="PANTHER" id="PTHR30100">
    <property type="entry name" value="FATTY ACID/PHOSPHOLIPID SYNTHESIS PROTEIN PLSX"/>
    <property type="match status" value="1"/>
</dbReference>
<dbReference type="Proteomes" id="UP000260351">
    <property type="component" value="Unassembled WGS sequence"/>
</dbReference>
<dbReference type="Pfam" id="PF02504">
    <property type="entry name" value="FA_synthesis"/>
    <property type="match status" value="1"/>
</dbReference>
<evidence type="ECO:0000256" key="3">
    <source>
        <dbReference type="ARBA" id="ARBA00022516"/>
    </source>
</evidence>
<evidence type="ECO:0000256" key="7">
    <source>
        <dbReference type="ARBA" id="ARBA00023264"/>
    </source>
</evidence>
<keyword evidence="5 10" id="KW-0443">Lipid metabolism</keyword>
<accession>A0A3E1KBU4</accession>
<dbReference type="GO" id="GO:0008654">
    <property type="term" value="P:phospholipid biosynthetic process"/>
    <property type="evidence" value="ECO:0007669"/>
    <property type="project" value="UniProtKB-KW"/>
</dbReference>
<keyword evidence="6 10" id="KW-0594">Phospholipid biosynthesis</keyword>
<dbReference type="GO" id="GO:0006633">
    <property type="term" value="P:fatty acid biosynthetic process"/>
    <property type="evidence" value="ECO:0007669"/>
    <property type="project" value="UniProtKB-UniRule"/>
</dbReference>
<evidence type="ECO:0000313" key="12">
    <source>
        <dbReference type="Proteomes" id="UP000260351"/>
    </source>
</evidence>
<dbReference type="UniPathway" id="UPA00085"/>
<comment type="caution">
    <text evidence="11">The sequence shown here is derived from an EMBL/GenBank/DDBJ whole genome shotgun (WGS) entry which is preliminary data.</text>
</comment>
<keyword evidence="12" id="KW-1185">Reference proteome</keyword>
<gene>
    <name evidence="10 11" type="primary">plsX</name>
    <name evidence="11" type="ORF">DZC52_01675</name>
</gene>
<dbReference type="Gene3D" id="3.40.718.10">
    <property type="entry name" value="Isopropylmalate Dehydrogenase"/>
    <property type="match status" value="1"/>
</dbReference>
<sequence length="333" mass="34910">MAAQGRASVAVDAMSGDGGLDTTLSAVRRALRSDPGLRVDLVGDVARLRALLRAAGLDEGDRVELVAADQVLPMDAGPAHALRQGRGSSMQVALERVAAGRSSSVVSAGNTGALMALSRQVLGMLPGIERPVLMAALPTAGGSVWALDLGANVGVNAHRLCEFAQLGNTAVRVLRDRSPRIGLLNIGHEPNKGPDVVREAARLIEAEAGLDFTGFVEADQVFAGEVDLVVCDGFAGNVLLKSAEGMVRLIFGQLREEMRGWRGAVVRGGLRRMYDKLDPARHNGAPLLGVHGIVIKSHGGACERGFASAIGLAALEARRNLIPELEEALWASY</sequence>
<keyword evidence="4 10" id="KW-0808">Transferase</keyword>
<dbReference type="EMBL" id="QUZK01000012">
    <property type="protein sequence ID" value="RFF32203.1"/>
    <property type="molecule type" value="Genomic_DNA"/>
</dbReference>
<name>A0A3E1KBU4_9GAMM</name>
<organism evidence="11 12">
    <name type="scientific">Wenzhouxiangella sediminis</name>
    <dbReference type="NCBI Taxonomy" id="1792836"/>
    <lineage>
        <taxon>Bacteria</taxon>
        <taxon>Pseudomonadati</taxon>
        <taxon>Pseudomonadota</taxon>
        <taxon>Gammaproteobacteria</taxon>
        <taxon>Chromatiales</taxon>
        <taxon>Wenzhouxiangellaceae</taxon>
        <taxon>Wenzhouxiangella</taxon>
    </lineage>
</organism>
<reference evidence="11 12" key="1">
    <citation type="submission" date="2018-08" db="EMBL/GenBank/DDBJ databases">
        <title>Wenzhouxiangella salilacus sp. nov., a novel bacterium isolated from a saline lake in Xinjiang Province, China.</title>
        <authorList>
            <person name="Han S."/>
        </authorList>
    </citation>
    <scope>NUCLEOTIDE SEQUENCE [LARGE SCALE GENOMIC DNA]</scope>
    <source>
        <strain evidence="11 12">XDB06</strain>
    </source>
</reference>
<dbReference type="SUPFAM" id="SSF53659">
    <property type="entry name" value="Isocitrate/Isopropylmalate dehydrogenase-like"/>
    <property type="match status" value="1"/>
</dbReference>
<evidence type="ECO:0000256" key="5">
    <source>
        <dbReference type="ARBA" id="ARBA00023098"/>
    </source>
</evidence>
<evidence type="ECO:0000313" key="11">
    <source>
        <dbReference type="EMBL" id="RFF32203.1"/>
    </source>
</evidence>
<dbReference type="NCBIfam" id="TIGR00182">
    <property type="entry name" value="plsX"/>
    <property type="match status" value="1"/>
</dbReference>
<comment type="similarity">
    <text evidence="10">Belongs to the PlsX family.</text>
</comment>
<keyword evidence="3 10" id="KW-0444">Lipid biosynthesis</keyword>
<comment type="subcellular location">
    <subcellularLocation>
        <location evidence="10">Cytoplasm</location>
    </subcellularLocation>
    <text evidence="10">Associated with the membrane possibly through PlsY.</text>
</comment>
<dbReference type="PANTHER" id="PTHR30100:SF1">
    <property type="entry name" value="PHOSPHATE ACYLTRANSFERASE"/>
    <property type="match status" value="1"/>
</dbReference>
<evidence type="ECO:0000256" key="1">
    <source>
        <dbReference type="ARBA" id="ARBA00001232"/>
    </source>
</evidence>
<dbReference type="HAMAP" id="MF_00019">
    <property type="entry name" value="PlsX"/>
    <property type="match status" value="1"/>
</dbReference>
<evidence type="ECO:0000256" key="10">
    <source>
        <dbReference type="HAMAP-Rule" id="MF_00019"/>
    </source>
</evidence>
<evidence type="ECO:0000256" key="4">
    <source>
        <dbReference type="ARBA" id="ARBA00022679"/>
    </source>
</evidence>
<comment type="pathway">
    <text evidence="10">Lipid metabolism; phospholipid metabolism.</text>
</comment>
<dbReference type="OrthoDB" id="9806408at2"/>
<dbReference type="InterPro" id="IPR012281">
    <property type="entry name" value="Phospholipid_synth_PlsX-like"/>
</dbReference>
<dbReference type="PIRSF" id="PIRSF002465">
    <property type="entry name" value="Phsphlp_syn_PlsX"/>
    <property type="match status" value="1"/>
</dbReference>
<dbReference type="RefSeq" id="WP_116649386.1">
    <property type="nucleotide sequence ID" value="NZ_QUZK01000012.1"/>
</dbReference>
<evidence type="ECO:0000256" key="6">
    <source>
        <dbReference type="ARBA" id="ARBA00023209"/>
    </source>
</evidence>
<dbReference type="AlphaFoldDB" id="A0A3E1KBU4"/>
<keyword evidence="11" id="KW-0012">Acyltransferase</keyword>
<dbReference type="InterPro" id="IPR003664">
    <property type="entry name" value="FA_synthesis"/>
</dbReference>
<comment type="catalytic activity">
    <reaction evidence="1 10">
        <text>a fatty acyl-[ACP] + phosphate = an acyl phosphate + holo-[ACP]</text>
        <dbReference type="Rhea" id="RHEA:42292"/>
        <dbReference type="Rhea" id="RHEA-COMP:9685"/>
        <dbReference type="Rhea" id="RHEA-COMP:14125"/>
        <dbReference type="ChEBI" id="CHEBI:43474"/>
        <dbReference type="ChEBI" id="CHEBI:59918"/>
        <dbReference type="ChEBI" id="CHEBI:64479"/>
        <dbReference type="ChEBI" id="CHEBI:138651"/>
        <dbReference type="EC" id="2.3.1.274"/>
    </reaction>
</comment>
<evidence type="ECO:0000256" key="9">
    <source>
        <dbReference type="ARBA" id="ARBA00046608"/>
    </source>
</evidence>
<keyword evidence="2 10" id="KW-0963">Cytoplasm</keyword>
<protein>
    <recommendedName>
        <fullName evidence="8 10">Phosphate acyltransferase</fullName>
        <ecNumber evidence="8 10">2.3.1.274</ecNumber>
    </recommendedName>
    <alternativeName>
        <fullName evidence="10">Acyl-ACP phosphotransacylase</fullName>
    </alternativeName>
    <alternativeName>
        <fullName evidence="10">Acyl-[acyl-carrier-protein]--phosphate acyltransferase</fullName>
    </alternativeName>
    <alternativeName>
        <fullName evidence="10">Phosphate-acyl-ACP acyltransferase</fullName>
    </alternativeName>
</protein>
<dbReference type="GO" id="GO:0043811">
    <property type="term" value="F:phosphate:acyl-[acyl carrier protein] acyltransferase activity"/>
    <property type="evidence" value="ECO:0007669"/>
    <property type="project" value="UniProtKB-UniRule"/>
</dbReference>
<comment type="subunit">
    <text evidence="9 10">Homodimer. Probably interacts with PlsY.</text>
</comment>
<dbReference type="EC" id="2.3.1.274" evidence="8 10"/>